<dbReference type="RefSeq" id="WP_319968293.1">
    <property type="nucleotide sequence ID" value="NZ_JAXAVW010000019.1"/>
</dbReference>
<comment type="caution">
    <text evidence="6">The sequence shown here is derived from an EMBL/GenBank/DDBJ whole genome shotgun (WGS) entry which is preliminary data.</text>
</comment>
<feature type="repeat" description="WD" evidence="3">
    <location>
        <begin position="903"/>
        <end position="944"/>
    </location>
</feature>
<feature type="repeat" description="WD" evidence="3">
    <location>
        <begin position="1081"/>
        <end position="1122"/>
    </location>
</feature>
<dbReference type="PANTHER" id="PTHR19879">
    <property type="entry name" value="TRANSCRIPTION INITIATION FACTOR TFIID"/>
    <property type="match status" value="1"/>
</dbReference>
<dbReference type="SUPFAM" id="SSF52540">
    <property type="entry name" value="P-loop containing nucleoside triphosphate hydrolases"/>
    <property type="match status" value="1"/>
</dbReference>
<dbReference type="SUPFAM" id="SSF50978">
    <property type="entry name" value="WD40 repeat-like"/>
    <property type="match status" value="2"/>
</dbReference>
<sequence>MTSLFISFGGQDRAIATEVRNRLRDKGYEALFLDFDPADGVPAGRRWERELYVQLRKSDGVVFLASDTSVHSRWCFAEVSLARSLGRPVFPVRIAEGAWLELLGDTQWADLADGEDAFAKLWRGLRRAGLDPADSFSWDPARSPYPGLEPFGRLDAAVFFGRDQEIGRLLELLAPTLRHGGGRFVAIIGPSGSGKSSLLHAGLLPRLERLPEQWFVVPPLLPGAQPSRSLAHSISKAFEAFGRQVTVDEVASRLPDGLASLGAELAGLSRSRAVLVVIDQAEELVDHQGFLAGLRAGLREDSPLWVVATVRSDRTGLAEMIDDALVVEPLSRARLPEVVERPAQRAGIEFAPGLVARMVEESTGGDALPLLACTLQQLYERVGAEGTATIADYDAIDGVVGALHRQADRVTDELTRRGMGDLVLPTMLRLADVDDAGEPKRRRVERDRLSAAELVVIQSFVDARLLVSDGSTVEVAHEALLRRWTPLREAINVGRADKLTHQKLEEAAVTWDLGHRDSAQLYRGRLLDAASAWASGAPEEPSELAREFLAASKQVFEAGERKRRRTIWLTSAAAVAFLVLSVVAVTTALDARSQKREAERQRDLVLYNQLLANADRLQGTDASLSAQLSLVAHRLKPGDETATRLATAANAPLSTPLPGREKPGGVVAIHPRGHVMATGSDDWTVRLWNVTDPTRPEAIGQPMVGHSGGISALAFSQDGKTLATASQDGTLRLWDVTDPARPRALGERDPKKPAEQGSAFAGDAGWMGSLAFSPDGRTLVAGGRAKSGGGDPTPMLRTWDVSDPGKPASPIVLLVGNTQVSSVAFSQDGRTVAAAADGIRLWNFSDPSRPVAIGGPVPGTGYGITALAFSPDNRTLAGGGDDQAIRLWNVTDPAAPKTLGRPLNGNAGGVRTLAFSPDSTLLAAGLGDATVRLWNFSDPSSPALLGAPLTGHAKEIQSVAFSPDGRTLASGSGDMVRMWQLPSPLLTGHTTVYSLANYVFSLAISPDGRTVAAGTFGKLVWLGDISDPAKPALRGSPLAGHTLTVCGTAFSPDGRVLATGSFDQTVRLWNAVTGEPLGAPLTGHAGNVCALAFSSDGKTLASGSRDNRVQLWNVTEPATATALGPQITSYNAPVDTVTFSPDGHTLVTGSSDGVRLWDVTDPRRVKQLGAPLLGSLEPAAFSPDGKMLATGHRDGSVQLWNVTDPAKPAPHGPPLTGHTNEVRTMAFSPDGRTLATGANEGIMLWHITDPTRPTAGFLLTGQQSVSAVAFRPDGKTLVSGGGDQSIRLWNLDSEHNAARICATTRNTLTEEAWRRYVGDVIAWQPPCS</sequence>
<proteinExistence type="predicted"/>
<dbReference type="InterPro" id="IPR036322">
    <property type="entry name" value="WD40_repeat_dom_sf"/>
</dbReference>
<feature type="repeat" description="WD" evidence="3">
    <location>
        <begin position="1180"/>
        <end position="1202"/>
    </location>
</feature>
<feature type="region of interest" description="Disordered" evidence="4">
    <location>
        <begin position="740"/>
        <end position="760"/>
    </location>
</feature>
<dbReference type="InterPro" id="IPR027417">
    <property type="entry name" value="P-loop_NTPase"/>
</dbReference>
<evidence type="ECO:0000313" key="7">
    <source>
        <dbReference type="Proteomes" id="UP001285521"/>
    </source>
</evidence>
<dbReference type="InterPro" id="IPR015943">
    <property type="entry name" value="WD40/YVTN_repeat-like_dom_sf"/>
</dbReference>
<evidence type="ECO:0000256" key="1">
    <source>
        <dbReference type="ARBA" id="ARBA00022574"/>
    </source>
</evidence>
<dbReference type="InterPro" id="IPR019775">
    <property type="entry name" value="WD40_repeat_CS"/>
</dbReference>
<dbReference type="PROSITE" id="PS50104">
    <property type="entry name" value="TIR"/>
    <property type="match status" value="1"/>
</dbReference>
<dbReference type="InterPro" id="IPR020472">
    <property type="entry name" value="WD40_PAC1"/>
</dbReference>
<evidence type="ECO:0000259" key="5">
    <source>
        <dbReference type="PROSITE" id="PS50104"/>
    </source>
</evidence>
<dbReference type="CDD" id="cd00200">
    <property type="entry name" value="WD40"/>
    <property type="match status" value="2"/>
</dbReference>
<dbReference type="SUPFAM" id="SSF52200">
    <property type="entry name" value="Toll/Interleukin receptor TIR domain"/>
    <property type="match status" value="1"/>
</dbReference>
<feature type="repeat" description="WD" evidence="3">
    <location>
        <begin position="1038"/>
        <end position="1079"/>
    </location>
</feature>
<dbReference type="Proteomes" id="UP001285521">
    <property type="component" value="Unassembled WGS sequence"/>
</dbReference>
<reference evidence="6 7" key="1">
    <citation type="submission" date="2023-11" db="EMBL/GenBank/DDBJ databases">
        <title>Lentzea sokolovensis, sp. nov., Lentzea kristufkii, sp. nov., and Lentzea miocenensis, sp. nov., rare actinobacteria from Sokolov Coal Basin, Miocene lacustrine sediment, Czech Republic.</title>
        <authorList>
            <person name="Lara A."/>
            <person name="Kotroba L."/>
            <person name="Nouioui I."/>
            <person name="Neumann-Schaal M."/>
            <person name="Mast Y."/>
            <person name="Chronakova A."/>
        </authorList>
    </citation>
    <scope>NUCLEOTIDE SEQUENCE [LARGE SCALE GENOMIC DNA]</scope>
    <source>
        <strain evidence="6 7">BCCO 10_0856</strain>
    </source>
</reference>
<dbReference type="PROSITE" id="PS00678">
    <property type="entry name" value="WD_REPEATS_1"/>
    <property type="match status" value="7"/>
</dbReference>
<name>A0ABU4T537_9PSEU</name>
<dbReference type="InterPro" id="IPR000157">
    <property type="entry name" value="TIR_dom"/>
</dbReference>
<dbReference type="Gene3D" id="2.130.10.10">
    <property type="entry name" value="YVTN repeat-like/Quinoprotein amine dehydrogenase"/>
    <property type="match status" value="4"/>
</dbReference>
<keyword evidence="2" id="KW-0677">Repeat</keyword>
<dbReference type="Pfam" id="PF00400">
    <property type="entry name" value="WD40"/>
    <property type="match status" value="12"/>
</dbReference>
<evidence type="ECO:0000313" key="6">
    <source>
        <dbReference type="EMBL" id="MDX8033269.1"/>
    </source>
</evidence>
<dbReference type="PROSITE" id="PS50082">
    <property type="entry name" value="WD_REPEATS_2"/>
    <property type="match status" value="11"/>
</dbReference>
<dbReference type="InterPro" id="IPR001680">
    <property type="entry name" value="WD40_rpt"/>
</dbReference>
<dbReference type="PRINTS" id="PR00320">
    <property type="entry name" value="GPROTEINBRPT"/>
</dbReference>
<dbReference type="InterPro" id="IPR035897">
    <property type="entry name" value="Toll_tir_struct_dom_sf"/>
</dbReference>
<organism evidence="6 7">
    <name type="scientific">Lentzea miocenica</name>
    <dbReference type="NCBI Taxonomy" id="3095431"/>
    <lineage>
        <taxon>Bacteria</taxon>
        <taxon>Bacillati</taxon>
        <taxon>Actinomycetota</taxon>
        <taxon>Actinomycetes</taxon>
        <taxon>Pseudonocardiales</taxon>
        <taxon>Pseudonocardiaceae</taxon>
        <taxon>Lentzea</taxon>
    </lineage>
</organism>
<dbReference type="Gene3D" id="3.40.50.10140">
    <property type="entry name" value="Toll/interleukin-1 receptor homology (TIR) domain"/>
    <property type="match status" value="1"/>
</dbReference>
<evidence type="ECO:0000256" key="3">
    <source>
        <dbReference type="PROSITE-ProRule" id="PRU00221"/>
    </source>
</evidence>
<dbReference type="SMART" id="SM00320">
    <property type="entry name" value="WD40"/>
    <property type="match status" value="14"/>
</dbReference>
<accession>A0ABU4T537</accession>
<feature type="repeat" description="WD" evidence="3">
    <location>
        <begin position="703"/>
        <end position="744"/>
    </location>
</feature>
<feature type="domain" description="TIR" evidence="5">
    <location>
        <begin position="1"/>
        <end position="129"/>
    </location>
</feature>
<feature type="repeat" description="WD" evidence="3">
    <location>
        <begin position="657"/>
        <end position="698"/>
    </location>
</feature>
<gene>
    <name evidence="6" type="ORF">SK803_23880</name>
</gene>
<dbReference type="Pfam" id="PF20703">
    <property type="entry name" value="nSTAND1"/>
    <property type="match status" value="1"/>
</dbReference>
<protein>
    <submittedName>
        <fullName evidence="6">TIR domain-containing protein</fullName>
    </submittedName>
</protein>
<feature type="repeat" description="WD" evidence="3">
    <location>
        <begin position="1258"/>
        <end position="1299"/>
    </location>
</feature>
<dbReference type="InterPro" id="IPR049052">
    <property type="entry name" value="nSTAND1"/>
</dbReference>
<dbReference type="Gene3D" id="3.40.50.300">
    <property type="entry name" value="P-loop containing nucleotide triphosphate hydrolases"/>
    <property type="match status" value="1"/>
</dbReference>
<feature type="repeat" description="WD" evidence="3">
    <location>
        <begin position="1127"/>
        <end position="1167"/>
    </location>
</feature>
<evidence type="ECO:0000256" key="2">
    <source>
        <dbReference type="ARBA" id="ARBA00022737"/>
    </source>
</evidence>
<keyword evidence="7" id="KW-1185">Reference proteome</keyword>
<keyword evidence="1 3" id="KW-0853">WD repeat</keyword>
<feature type="repeat" description="WD" evidence="3">
    <location>
        <begin position="857"/>
        <end position="898"/>
    </location>
</feature>
<dbReference type="Pfam" id="PF13676">
    <property type="entry name" value="TIR_2"/>
    <property type="match status" value="1"/>
</dbReference>
<dbReference type="EMBL" id="JAXAVW010000019">
    <property type="protein sequence ID" value="MDX8033269.1"/>
    <property type="molecule type" value="Genomic_DNA"/>
</dbReference>
<dbReference type="PROSITE" id="PS50294">
    <property type="entry name" value="WD_REPEATS_REGION"/>
    <property type="match status" value="8"/>
</dbReference>
<feature type="repeat" description="WD" evidence="3">
    <location>
        <begin position="1215"/>
        <end position="1243"/>
    </location>
</feature>
<dbReference type="PANTHER" id="PTHR19879:SF9">
    <property type="entry name" value="TRANSCRIPTION INITIATION FACTOR TFIID SUBUNIT 5"/>
    <property type="match status" value="1"/>
</dbReference>
<evidence type="ECO:0000256" key="4">
    <source>
        <dbReference type="SAM" id="MobiDB-lite"/>
    </source>
</evidence>
<feature type="compositionally biased region" description="Basic and acidic residues" evidence="4">
    <location>
        <begin position="740"/>
        <end position="754"/>
    </location>
</feature>
<feature type="repeat" description="WD" evidence="3">
    <location>
        <begin position="949"/>
        <end position="974"/>
    </location>
</feature>